<protein>
    <submittedName>
        <fullName evidence="1">Uncharacterized protein</fullName>
    </submittedName>
</protein>
<dbReference type="EMBL" id="MNCJ02000319">
    <property type="protein sequence ID" value="KAF5808490.1"/>
    <property type="molecule type" value="Genomic_DNA"/>
</dbReference>
<evidence type="ECO:0000313" key="1">
    <source>
        <dbReference type="EMBL" id="KAF5808490.1"/>
    </source>
</evidence>
<accession>A0A9K3NQS9</accession>
<gene>
    <name evidence="1" type="ORF">HanXRQr2_Chr04g0145981</name>
</gene>
<sequence>MRDKGGDRRATTVTPPRRTPSGVSVLWVSWNLPERLYGGMVHIQAIGQNTCLFFVFLPTTNHPLQENRCHSTVWFATTTGILARSRPFAYPTMMVACYLVWQLRLQP</sequence>
<comment type="caution">
    <text evidence="1">The sequence shown here is derived from an EMBL/GenBank/DDBJ whole genome shotgun (WGS) entry which is preliminary data.</text>
</comment>
<dbReference type="AlphaFoldDB" id="A0A9K3NQS9"/>
<dbReference type="Gramene" id="mRNA:HanXRQr2_Chr04g0145981">
    <property type="protein sequence ID" value="mRNA:HanXRQr2_Chr04g0145981"/>
    <property type="gene ID" value="HanXRQr2_Chr04g0145981"/>
</dbReference>
<organism evidence="1 2">
    <name type="scientific">Helianthus annuus</name>
    <name type="common">Common sunflower</name>
    <dbReference type="NCBI Taxonomy" id="4232"/>
    <lineage>
        <taxon>Eukaryota</taxon>
        <taxon>Viridiplantae</taxon>
        <taxon>Streptophyta</taxon>
        <taxon>Embryophyta</taxon>
        <taxon>Tracheophyta</taxon>
        <taxon>Spermatophyta</taxon>
        <taxon>Magnoliopsida</taxon>
        <taxon>eudicotyledons</taxon>
        <taxon>Gunneridae</taxon>
        <taxon>Pentapetalae</taxon>
        <taxon>asterids</taxon>
        <taxon>campanulids</taxon>
        <taxon>Asterales</taxon>
        <taxon>Asteraceae</taxon>
        <taxon>Asteroideae</taxon>
        <taxon>Heliantheae alliance</taxon>
        <taxon>Heliantheae</taxon>
        <taxon>Helianthus</taxon>
    </lineage>
</organism>
<proteinExistence type="predicted"/>
<reference evidence="1" key="1">
    <citation type="journal article" date="2017" name="Nature">
        <title>The sunflower genome provides insights into oil metabolism, flowering and Asterid evolution.</title>
        <authorList>
            <person name="Badouin H."/>
            <person name="Gouzy J."/>
            <person name="Grassa C.J."/>
            <person name="Murat F."/>
            <person name="Staton S.E."/>
            <person name="Cottret L."/>
            <person name="Lelandais-Briere C."/>
            <person name="Owens G.L."/>
            <person name="Carrere S."/>
            <person name="Mayjonade B."/>
            <person name="Legrand L."/>
            <person name="Gill N."/>
            <person name="Kane N.C."/>
            <person name="Bowers J.E."/>
            <person name="Hubner S."/>
            <person name="Bellec A."/>
            <person name="Berard A."/>
            <person name="Berges H."/>
            <person name="Blanchet N."/>
            <person name="Boniface M.C."/>
            <person name="Brunel D."/>
            <person name="Catrice O."/>
            <person name="Chaidir N."/>
            <person name="Claudel C."/>
            <person name="Donnadieu C."/>
            <person name="Faraut T."/>
            <person name="Fievet G."/>
            <person name="Helmstetter N."/>
            <person name="King M."/>
            <person name="Knapp S.J."/>
            <person name="Lai Z."/>
            <person name="Le Paslier M.C."/>
            <person name="Lippi Y."/>
            <person name="Lorenzon L."/>
            <person name="Mandel J.R."/>
            <person name="Marage G."/>
            <person name="Marchand G."/>
            <person name="Marquand E."/>
            <person name="Bret-Mestries E."/>
            <person name="Morien E."/>
            <person name="Nambeesan S."/>
            <person name="Nguyen T."/>
            <person name="Pegot-Espagnet P."/>
            <person name="Pouilly N."/>
            <person name="Raftis F."/>
            <person name="Sallet E."/>
            <person name="Schiex T."/>
            <person name="Thomas J."/>
            <person name="Vandecasteele C."/>
            <person name="Vares D."/>
            <person name="Vear F."/>
            <person name="Vautrin S."/>
            <person name="Crespi M."/>
            <person name="Mangin B."/>
            <person name="Burke J.M."/>
            <person name="Salse J."/>
            <person name="Munos S."/>
            <person name="Vincourt P."/>
            <person name="Rieseberg L.H."/>
            <person name="Langlade N.B."/>
        </authorList>
    </citation>
    <scope>NUCLEOTIDE SEQUENCE</scope>
    <source>
        <tissue evidence="1">Leaves</tissue>
    </source>
</reference>
<reference evidence="1" key="2">
    <citation type="submission" date="2020-06" db="EMBL/GenBank/DDBJ databases">
        <title>Helianthus annuus Genome sequencing and assembly Release 2.</title>
        <authorList>
            <person name="Gouzy J."/>
            <person name="Langlade N."/>
            <person name="Munos S."/>
        </authorList>
    </citation>
    <scope>NUCLEOTIDE SEQUENCE</scope>
    <source>
        <tissue evidence="1">Leaves</tissue>
    </source>
</reference>
<name>A0A9K3NQS9_HELAN</name>
<keyword evidence="2" id="KW-1185">Reference proteome</keyword>
<dbReference type="Proteomes" id="UP000215914">
    <property type="component" value="Unassembled WGS sequence"/>
</dbReference>
<evidence type="ECO:0000313" key="2">
    <source>
        <dbReference type="Proteomes" id="UP000215914"/>
    </source>
</evidence>